<gene>
    <name evidence="1" type="ORF">S01H4_67407</name>
</gene>
<organism evidence="1">
    <name type="scientific">marine sediment metagenome</name>
    <dbReference type="NCBI Taxonomy" id="412755"/>
    <lineage>
        <taxon>unclassified sequences</taxon>
        <taxon>metagenomes</taxon>
        <taxon>ecological metagenomes</taxon>
    </lineage>
</organism>
<evidence type="ECO:0000313" key="1">
    <source>
        <dbReference type="EMBL" id="GAH22770.1"/>
    </source>
</evidence>
<proteinExistence type="predicted"/>
<sequence>VQCKGLTPAVFQRSKNAYVRDIIVLGDFNLLKV</sequence>
<reference evidence="1" key="1">
    <citation type="journal article" date="2014" name="Front. Microbiol.">
        <title>High frequency of phylogenetically diverse reductive dehalogenase-homologous genes in deep subseafloor sedimentary metagenomes.</title>
        <authorList>
            <person name="Kawai M."/>
            <person name="Futagami T."/>
            <person name="Toyoda A."/>
            <person name="Takaki Y."/>
            <person name="Nishi S."/>
            <person name="Hori S."/>
            <person name="Arai W."/>
            <person name="Tsubouchi T."/>
            <person name="Morono Y."/>
            <person name="Uchiyama I."/>
            <person name="Ito T."/>
            <person name="Fujiyama A."/>
            <person name="Inagaki F."/>
            <person name="Takami H."/>
        </authorList>
    </citation>
    <scope>NUCLEOTIDE SEQUENCE</scope>
    <source>
        <strain evidence="1">Expedition CK06-06</strain>
    </source>
</reference>
<dbReference type="EMBL" id="BART01042391">
    <property type="protein sequence ID" value="GAH22770.1"/>
    <property type="molecule type" value="Genomic_DNA"/>
</dbReference>
<feature type="non-terminal residue" evidence="1">
    <location>
        <position position="33"/>
    </location>
</feature>
<protein>
    <submittedName>
        <fullName evidence="1">Uncharacterized protein</fullName>
    </submittedName>
</protein>
<comment type="caution">
    <text evidence="1">The sequence shown here is derived from an EMBL/GenBank/DDBJ whole genome shotgun (WGS) entry which is preliminary data.</text>
</comment>
<accession>X1ER15</accession>
<feature type="non-terminal residue" evidence="1">
    <location>
        <position position="1"/>
    </location>
</feature>
<name>X1ER15_9ZZZZ</name>
<dbReference type="AlphaFoldDB" id="X1ER15"/>